<keyword evidence="3" id="KW-0479">Metal-binding</keyword>
<dbReference type="SUPFAM" id="SSF52833">
    <property type="entry name" value="Thioredoxin-like"/>
    <property type="match status" value="1"/>
</dbReference>
<dbReference type="NCBIfam" id="TIGR00365">
    <property type="entry name" value="Grx4 family monothiol glutaredoxin"/>
    <property type="match status" value="1"/>
</dbReference>
<proteinExistence type="inferred from homology"/>
<gene>
    <name evidence="8" type="ORF">KC19_3G016700</name>
</gene>
<keyword evidence="2" id="KW-0001">2Fe-2S</keyword>
<dbReference type="PROSITE" id="PS51354">
    <property type="entry name" value="GLUTAREDOXIN_2"/>
    <property type="match status" value="1"/>
</dbReference>
<dbReference type="InterPro" id="IPR033658">
    <property type="entry name" value="GRX_PICOT-like"/>
</dbReference>
<dbReference type="Gene3D" id="3.40.30.10">
    <property type="entry name" value="Glutaredoxin"/>
    <property type="match status" value="1"/>
</dbReference>
<keyword evidence="9" id="KW-1185">Reference proteome</keyword>
<evidence type="ECO:0000256" key="6">
    <source>
        <dbReference type="ARBA" id="ARBA00023284"/>
    </source>
</evidence>
<dbReference type="PANTHER" id="PTHR10293">
    <property type="entry name" value="GLUTAREDOXIN FAMILY MEMBER"/>
    <property type="match status" value="1"/>
</dbReference>
<dbReference type="Pfam" id="PF00462">
    <property type="entry name" value="Glutaredoxin"/>
    <property type="match status" value="1"/>
</dbReference>
<dbReference type="FunFam" id="3.40.30.10:FF:000005">
    <property type="entry name" value="Glutaredoxin 5"/>
    <property type="match status" value="1"/>
</dbReference>
<keyword evidence="4" id="KW-0408">Iron</keyword>
<dbReference type="Proteomes" id="UP000822688">
    <property type="component" value="Chromosome 3"/>
</dbReference>
<evidence type="ECO:0000259" key="7">
    <source>
        <dbReference type="Pfam" id="PF00462"/>
    </source>
</evidence>
<dbReference type="GO" id="GO:0046872">
    <property type="term" value="F:metal ion binding"/>
    <property type="evidence" value="ECO:0007669"/>
    <property type="project" value="UniProtKB-KW"/>
</dbReference>
<dbReference type="InterPro" id="IPR004480">
    <property type="entry name" value="Monothiol_GRX-rel"/>
</dbReference>
<reference evidence="8" key="1">
    <citation type="submission" date="2020-06" db="EMBL/GenBank/DDBJ databases">
        <title>WGS assembly of Ceratodon purpureus strain R40.</title>
        <authorList>
            <person name="Carey S.B."/>
            <person name="Jenkins J."/>
            <person name="Shu S."/>
            <person name="Lovell J.T."/>
            <person name="Sreedasyam A."/>
            <person name="Maumus F."/>
            <person name="Tiley G.P."/>
            <person name="Fernandez-Pozo N."/>
            <person name="Barry K."/>
            <person name="Chen C."/>
            <person name="Wang M."/>
            <person name="Lipzen A."/>
            <person name="Daum C."/>
            <person name="Saski C.A."/>
            <person name="Payton A.C."/>
            <person name="Mcbreen J.C."/>
            <person name="Conrad R.E."/>
            <person name="Kollar L.M."/>
            <person name="Olsson S."/>
            <person name="Huttunen S."/>
            <person name="Landis J.B."/>
            <person name="Wickett N.J."/>
            <person name="Johnson M.G."/>
            <person name="Rensing S.A."/>
            <person name="Grimwood J."/>
            <person name="Schmutz J."/>
            <person name="Mcdaniel S.F."/>
        </authorList>
    </citation>
    <scope>NUCLEOTIDE SEQUENCE</scope>
    <source>
        <strain evidence="8">R40</strain>
    </source>
</reference>
<dbReference type="PANTHER" id="PTHR10293:SF72">
    <property type="entry name" value="MONOTHIOL GLUTAREDOXIN-S14, CHLOROPLASTIC"/>
    <property type="match status" value="1"/>
</dbReference>
<feature type="domain" description="Glutaredoxin" evidence="7">
    <location>
        <begin position="91"/>
        <end position="154"/>
    </location>
</feature>
<dbReference type="InterPro" id="IPR002109">
    <property type="entry name" value="Glutaredoxin"/>
</dbReference>
<keyword evidence="6" id="KW-0676">Redox-active center</keyword>
<dbReference type="CDD" id="cd03028">
    <property type="entry name" value="GRX_PICOT_like"/>
    <property type="match status" value="1"/>
</dbReference>
<protein>
    <recommendedName>
        <fullName evidence="7">Glutaredoxin domain-containing protein</fullName>
    </recommendedName>
</protein>
<accession>A0A8T0IDS5</accession>
<comment type="caution">
    <text evidence="8">The sequence shown here is derived from an EMBL/GenBank/DDBJ whole genome shotgun (WGS) entry which is preliminary data.</text>
</comment>
<dbReference type="AlphaFoldDB" id="A0A8T0IDS5"/>
<keyword evidence="5" id="KW-0411">Iron-sulfur</keyword>
<organism evidence="8 9">
    <name type="scientific">Ceratodon purpureus</name>
    <name type="common">Fire moss</name>
    <name type="synonym">Dicranum purpureum</name>
    <dbReference type="NCBI Taxonomy" id="3225"/>
    <lineage>
        <taxon>Eukaryota</taxon>
        <taxon>Viridiplantae</taxon>
        <taxon>Streptophyta</taxon>
        <taxon>Embryophyta</taxon>
        <taxon>Bryophyta</taxon>
        <taxon>Bryophytina</taxon>
        <taxon>Bryopsida</taxon>
        <taxon>Dicranidae</taxon>
        <taxon>Pseudoditrichales</taxon>
        <taxon>Ditrichaceae</taxon>
        <taxon>Ceratodon</taxon>
    </lineage>
</organism>
<dbReference type="GO" id="GO:0051537">
    <property type="term" value="F:2 iron, 2 sulfur cluster binding"/>
    <property type="evidence" value="ECO:0007669"/>
    <property type="project" value="UniProtKB-KW"/>
</dbReference>
<comment type="similarity">
    <text evidence="1">Belongs to the glutaredoxin family. CGFS subfamily.</text>
</comment>
<dbReference type="InterPro" id="IPR036249">
    <property type="entry name" value="Thioredoxin-like_sf"/>
</dbReference>
<evidence type="ECO:0000256" key="2">
    <source>
        <dbReference type="ARBA" id="ARBA00022714"/>
    </source>
</evidence>
<evidence type="ECO:0000256" key="3">
    <source>
        <dbReference type="ARBA" id="ARBA00022723"/>
    </source>
</evidence>
<evidence type="ECO:0000256" key="5">
    <source>
        <dbReference type="ARBA" id="ARBA00023014"/>
    </source>
</evidence>
<name>A0A8T0IDS5_CERPU</name>
<evidence type="ECO:0000256" key="4">
    <source>
        <dbReference type="ARBA" id="ARBA00023004"/>
    </source>
</evidence>
<evidence type="ECO:0000256" key="1">
    <source>
        <dbReference type="ARBA" id="ARBA00008983"/>
    </source>
</evidence>
<sequence length="180" mass="19520">MATTMRSLQSSSLVGHATAVAEVSATQPASLRCVWKGVGFKAGGSSALIARRELRVKHVAPRSSMGPSGGGGALTPELKEALDKYLNENKVVLFMKGNKMFPQCGFSNTCVQILNSLEVPYETVNILEDDSLRQGMKEYSAWPTFPQLYIDGEFFGGCDITLESYSSGELKEVLERAMLS</sequence>
<dbReference type="EMBL" id="CM026423">
    <property type="protein sequence ID" value="KAG0581880.1"/>
    <property type="molecule type" value="Genomic_DNA"/>
</dbReference>
<evidence type="ECO:0000313" key="8">
    <source>
        <dbReference type="EMBL" id="KAG0581880.1"/>
    </source>
</evidence>
<evidence type="ECO:0000313" key="9">
    <source>
        <dbReference type="Proteomes" id="UP000822688"/>
    </source>
</evidence>